<protein>
    <submittedName>
        <fullName evidence="1">6912_t:CDS:1</fullName>
    </submittedName>
</protein>
<comment type="caution">
    <text evidence="1">The sequence shown here is derived from an EMBL/GenBank/DDBJ whole genome shotgun (WGS) entry which is preliminary data.</text>
</comment>
<keyword evidence="2" id="KW-1185">Reference proteome</keyword>
<name>A0ACA9N1A3_9GLOM</name>
<dbReference type="EMBL" id="CAJVPW010011038">
    <property type="protein sequence ID" value="CAG8621660.1"/>
    <property type="molecule type" value="Genomic_DNA"/>
</dbReference>
<reference evidence="1" key="1">
    <citation type="submission" date="2021-06" db="EMBL/GenBank/DDBJ databases">
        <authorList>
            <person name="Kallberg Y."/>
            <person name="Tangrot J."/>
            <person name="Rosling A."/>
        </authorList>
    </citation>
    <scope>NUCLEOTIDE SEQUENCE</scope>
    <source>
        <strain evidence="1">28 12/20/2015</strain>
    </source>
</reference>
<accession>A0ACA9N1A3</accession>
<evidence type="ECO:0000313" key="2">
    <source>
        <dbReference type="Proteomes" id="UP000789366"/>
    </source>
</evidence>
<gene>
    <name evidence="1" type="ORF">SPELUC_LOCUS7885</name>
</gene>
<sequence>MTSKIKIYPNPGGYCEKEFYFNYKAKKYCVLWIKSYKEDDCYKILHHKITELLICERITEKEAKQFMDDMIKEIYEKYFSERLNENIVNEDDDIVFKFCIRVAFDSYPSLVDMIKDRNKKLVYWMEFHET</sequence>
<dbReference type="Proteomes" id="UP000789366">
    <property type="component" value="Unassembled WGS sequence"/>
</dbReference>
<organism evidence="1 2">
    <name type="scientific">Cetraspora pellucida</name>
    <dbReference type="NCBI Taxonomy" id="1433469"/>
    <lineage>
        <taxon>Eukaryota</taxon>
        <taxon>Fungi</taxon>
        <taxon>Fungi incertae sedis</taxon>
        <taxon>Mucoromycota</taxon>
        <taxon>Glomeromycotina</taxon>
        <taxon>Glomeromycetes</taxon>
        <taxon>Diversisporales</taxon>
        <taxon>Gigasporaceae</taxon>
        <taxon>Cetraspora</taxon>
    </lineage>
</organism>
<proteinExistence type="predicted"/>
<evidence type="ECO:0000313" key="1">
    <source>
        <dbReference type="EMBL" id="CAG8621660.1"/>
    </source>
</evidence>